<sequence length="448" mass="50588">MIITRIPPSPTGKLHIGTARTALFNYLFAKKNGGKMVFRSEDTDKARSTKESEAEIMSGLQWLGITWDNEGEIVRQSERAPIYREYLEKIIANGGAYVSREESKNTPGEMVEVVRLKNPNKVLTFNDLIRGDITFDTTELGDIVIARNLDDALYHFTVVVDDYLMGVTHVIRGEDHISNTPRQILIQEALGIERPIYAHLPLILAPDRSKMSKRHGAVSIESYRELGYTKDAILNYLALLGWNPGTDQELFTLAELVEKFEVTQIQKSGAVFDIKKFNWFNKEYLRRMSAEEFMTYLDLSTAEGLPKYFDITSDSFTRLLPTIQERISIRQEAIDEIKAGEYDFVFVSPTEYTTDMLKWKNDPDASAALPRLEKAAELLKTADFSTPDTIKAALWGYAEEVGKGELFSPLRIALSGKAQSPDPFTIAYIVGLEETLRRIATACDKIKG</sequence>
<dbReference type="Pfam" id="PF00749">
    <property type="entry name" value="tRNA-synt_1c"/>
    <property type="match status" value="2"/>
</dbReference>
<dbReference type="GO" id="GO:0000049">
    <property type="term" value="F:tRNA binding"/>
    <property type="evidence" value="ECO:0007669"/>
    <property type="project" value="InterPro"/>
</dbReference>
<name>A0A1F6FGZ3_9BACT</name>
<dbReference type="STRING" id="1798525.A3G90_03650"/>
<dbReference type="GO" id="GO:0004818">
    <property type="term" value="F:glutamate-tRNA ligase activity"/>
    <property type="evidence" value="ECO:0007669"/>
    <property type="project" value="UniProtKB-UniRule"/>
</dbReference>
<keyword evidence="7" id="KW-0963">Cytoplasm</keyword>
<dbReference type="InterPro" id="IPR008925">
    <property type="entry name" value="aa_tRNA-synth_I_cd-bd_sf"/>
</dbReference>
<dbReference type="PANTHER" id="PTHR43311:SF2">
    <property type="entry name" value="GLUTAMATE--TRNA LIGASE, MITOCHONDRIAL-RELATED"/>
    <property type="match status" value="1"/>
</dbReference>
<dbReference type="SUPFAM" id="SSF52374">
    <property type="entry name" value="Nucleotidylyl transferase"/>
    <property type="match status" value="1"/>
</dbReference>
<dbReference type="InterPro" id="IPR033910">
    <property type="entry name" value="GluRS_core"/>
</dbReference>
<dbReference type="InterPro" id="IPR014729">
    <property type="entry name" value="Rossmann-like_a/b/a_fold"/>
</dbReference>
<dbReference type="SUPFAM" id="SSF48163">
    <property type="entry name" value="An anticodon-binding domain of class I aminoacyl-tRNA synthetases"/>
    <property type="match status" value="1"/>
</dbReference>
<dbReference type="Gene3D" id="3.40.50.620">
    <property type="entry name" value="HUPs"/>
    <property type="match status" value="2"/>
</dbReference>
<evidence type="ECO:0000256" key="6">
    <source>
        <dbReference type="ARBA" id="ARBA00023146"/>
    </source>
</evidence>
<comment type="function">
    <text evidence="7">Catalyzes the attachment of glutamate to tRNA(Glu) in a two-step reaction: glutamate is first activated by ATP to form Glu-AMP and then transferred to the acceptor end of tRNA(Glu).</text>
</comment>
<dbReference type="InterPro" id="IPR020058">
    <property type="entry name" value="Glu/Gln-tRNA-synth_Ib_cat-dom"/>
</dbReference>
<comment type="subunit">
    <text evidence="7">Monomer.</text>
</comment>
<dbReference type="GO" id="GO:0008270">
    <property type="term" value="F:zinc ion binding"/>
    <property type="evidence" value="ECO:0007669"/>
    <property type="project" value="InterPro"/>
</dbReference>
<keyword evidence="5 7" id="KW-0648">Protein biosynthesis</keyword>
<dbReference type="GO" id="GO:0006424">
    <property type="term" value="P:glutamyl-tRNA aminoacylation"/>
    <property type="evidence" value="ECO:0007669"/>
    <property type="project" value="UniProtKB-UniRule"/>
</dbReference>
<evidence type="ECO:0000313" key="10">
    <source>
        <dbReference type="EMBL" id="OGG85128.1"/>
    </source>
</evidence>
<dbReference type="EC" id="6.1.1.17" evidence="7"/>
<feature type="binding site" evidence="7">
    <location>
        <position position="213"/>
    </location>
    <ligand>
        <name>ATP</name>
        <dbReference type="ChEBI" id="CHEBI:30616"/>
    </ligand>
</feature>
<dbReference type="InterPro" id="IPR049940">
    <property type="entry name" value="GluQ/Sye"/>
</dbReference>
<dbReference type="InterPro" id="IPR001412">
    <property type="entry name" value="aa-tRNA-synth_I_CS"/>
</dbReference>
<reference evidence="10 11" key="1">
    <citation type="journal article" date="2016" name="Nat. Commun.">
        <title>Thousands of microbial genomes shed light on interconnected biogeochemical processes in an aquifer system.</title>
        <authorList>
            <person name="Anantharaman K."/>
            <person name="Brown C.T."/>
            <person name="Hug L.A."/>
            <person name="Sharon I."/>
            <person name="Castelle C.J."/>
            <person name="Probst A.J."/>
            <person name="Thomas B.C."/>
            <person name="Singh A."/>
            <person name="Wilkins M.J."/>
            <person name="Karaoz U."/>
            <person name="Brodie E.L."/>
            <person name="Williams K.H."/>
            <person name="Hubbard S.S."/>
            <person name="Banfield J.F."/>
        </authorList>
    </citation>
    <scope>NUCLEOTIDE SEQUENCE [LARGE SCALE GENOMIC DNA]</scope>
</reference>
<dbReference type="GO" id="GO:0005524">
    <property type="term" value="F:ATP binding"/>
    <property type="evidence" value="ECO:0007669"/>
    <property type="project" value="UniProtKB-UniRule"/>
</dbReference>
<evidence type="ECO:0000256" key="4">
    <source>
        <dbReference type="ARBA" id="ARBA00022840"/>
    </source>
</evidence>
<dbReference type="Proteomes" id="UP000177325">
    <property type="component" value="Unassembled WGS sequence"/>
</dbReference>
<evidence type="ECO:0000256" key="1">
    <source>
        <dbReference type="ARBA" id="ARBA00007894"/>
    </source>
</evidence>
<dbReference type="HAMAP" id="MF_00022">
    <property type="entry name" value="Glu_tRNA_synth_type1"/>
    <property type="match status" value="1"/>
</dbReference>
<organism evidence="10 11">
    <name type="scientific">Candidatus Kaiserbacteria bacterium RIFCSPLOWO2_12_FULL_45_26</name>
    <dbReference type="NCBI Taxonomy" id="1798525"/>
    <lineage>
        <taxon>Bacteria</taxon>
        <taxon>Candidatus Kaiseribacteriota</taxon>
    </lineage>
</organism>
<dbReference type="InterPro" id="IPR000924">
    <property type="entry name" value="Glu/Gln-tRNA-synth"/>
</dbReference>
<keyword evidence="4 7" id="KW-0067">ATP-binding</keyword>
<dbReference type="Pfam" id="PF19269">
    <property type="entry name" value="Anticodon_2"/>
    <property type="match status" value="1"/>
</dbReference>
<comment type="caution">
    <text evidence="7">Lacks conserved residue(s) required for the propagation of feature annotation.</text>
</comment>
<keyword evidence="2 7" id="KW-0436">Ligase</keyword>
<evidence type="ECO:0000256" key="7">
    <source>
        <dbReference type="HAMAP-Rule" id="MF_00022"/>
    </source>
</evidence>
<feature type="short sequence motif" description="'HIGH' region" evidence="7">
    <location>
        <begin position="8"/>
        <end position="18"/>
    </location>
</feature>
<dbReference type="PANTHER" id="PTHR43311">
    <property type="entry name" value="GLUTAMATE--TRNA LIGASE"/>
    <property type="match status" value="1"/>
</dbReference>
<dbReference type="PROSITE" id="PS00178">
    <property type="entry name" value="AA_TRNA_LIGASE_I"/>
    <property type="match status" value="1"/>
</dbReference>
<gene>
    <name evidence="7" type="primary">gltX</name>
    <name evidence="10" type="ORF">A3G90_03650</name>
</gene>
<dbReference type="NCBIfam" id="TIGR00464">
    <property type="entry name" value="gltX_bact"/>
    <property type="match status" value="1"/>
</dbReference>
<evidence type="ECO:0000313" key="11">
    <source>
        <dbReference type="Proteomes" id="UP000177325"/>
    </source>
</evidence>
<protein>
    <recommendedName>
        <fullName evidence="7">Glutamate--tRNA ligase</fullName>
        <ecNumber evidence="7">6.1.1.17</ecNumber>
    </recommendedName>
    <alternativeName>
        <fullName evidence="7">Glutamyl-tRNA synthetase</fullName>
        <shortName evidence="7">GluRS</shortName>
    </alternativeName>
</protein>
<comment type="similarity">
    <text evidence="1 7">Belongs to the class-I aminoacyl-tRNA synthetase family. Glutamate--tRNA ligase type 1 subfamily.</text>
</comment>
<dbReference type="InterPro" id="IPR020751">
    <property type="entry name" value="aa-tRNA-synth_I_codon-bd_sub2"/>
</dbReference>
<dbReference type="InterPro" id="IPR045462">
    <property type="entry name" value="aa-tRNA-synth_I_cd-bd"/>
</dbReference>
<comment type="catalytic activity">
    <reaction evidence="7">
        <text>tRNA(Glu) + L-glutamate + ATP = L-glutamyl-tRNA(Glu) + AMP + diphosphate</text>
        <dbReference type="Rhea" id="RHEA:23540"/>
        <dbReference type="Rhea" id="RHEA-COMP:9663"/>
        <dbReference type="Rhea" id="RHEA-COMP:9680"/>
        <dbReference type="ChEBI" id="CHEBI:29985"/>
        <dbReference type="ChEBI" id="CHEBI:30616"/>
        <dbReference type="ChEBI" id="CHEBI:33019"/>
        <dbReference type="ChEBI" id="CHEBI:78442"/>
        <dbReference type="ChEBI" id="CHEBI:78520"/>
        <dbReference type="ChEBI" id="CHEBI:456215"/>
        <dbReference type="EC" id="6.1.1.17"/>
    </reaction>
</comment>
<dbReference type="AlphaFoldDB" id="A0A1F6FGZ3"/>
<accession>A0A1F6FGZ3</accession>
<feature type="domain" description="Aminoacyl-tRNA synthetase class I anticodon-binding" evidence="9">
    <location>
        <begin position="307"/>
        <end position="442"/>
    </location>
</feature>
<feature type="domain" description="Glutamyl/glutaminyl-tRNA synthetase class Ib catalytic" evidence="8">
    <location>
        <begin position="105"/>
        <end position="279"/>
    </location>
</feature>
<dbReference type="InterPro" id="IPR004527">
    <property type="entry name" value="Glu-tRNA-ligase_bac/mito"/>
</dbReference>
<comment type="subcellular location">
    <subcellularLocation>
        <location evidence="7">Cytoplasm</location>
    </subcellularLocation>
</comment>
<evidence type="ECO:0000259" key="9">
    <source>
        <dbReference type="Pfam" id="PF19269"/>
    </source>
</evidence>
<evidence type="ECO:0000259" key="8">
    <source>
        <dbReference type="Pfam" id="PF00749"/>
    </source>
</evidence>
<dbReference type="Gene3D" id="1.10.10.350">
    <property type="match status" value="1"/>
</dbReference>
<evidence type="ECO:0000256" key="5">
    <source>
        <dbReference type="ARBA" id="ARBA00022917"/>
    </source>
</evidence>
<evidence type="ECO:0000256" key="2">
    <source>
        <dbReference type="ARBA" id="ARBA00022598"/>
    </source>
</evidence>
<dbReference type="GO" id="GO:0005829">
    <property type="term" value="C:cytosol"/>
    <property type="evidence" value="ECO:0007669"/>
    <property type="project" value="TreeGrafter"/>
</dbReference>
<evidence type="ECO:0000256" key="3">
    <source>
        <dbReference type="ARBA" id="ARBA00022741"/>
    </source>
</evidence>
<dbReference type="CDD" id="cd00808">
    <property type="entry name" value="GluRS_core"/>
    <property type="match status" value="1"/>
</dbReference>
<comment type="caution">
    <text evidence="10">The sequence shown here is derived from an EMBL/GenBank/DDBJ whole genome shotgun (WGS) entry which is preliminary data.</text>
</comment>
<feature type="short sequence motif" description="'KMSKS' region" evidence="7">
    <location>
        <begin position="210"/>
        <end position="214"/>
    </location>
</feature>
<dbReference type="EMBL" id="MFMM01000001">
    <property type="protein sequence ID" value="OGG85128.1"/>
    <property type="molecule type" value="Genomic_DNA"/>
</dbReference>
<keyword evidence="3 7" id="KW-0547">Nucleotide-binding</keyword>
<keyword evidence="6 7" id="KW-0030">Aminoacyl-tRNA synthetase</keyword>
<proteinExistence type="inferred from homology"/>
<dbReference type="PRINTS" id="PR00987">
    <property type="entry name" value="TRNASYNTHGLU"/>
</dbReference>
<feature type="domain" description="Glutamyl/glutaminyl-tRNA synthetase class Ib catalytic" evidence="8">
    <location>
        <begin position="2"/>
        <end position="102"/>
    </location>
</feature>